<comment type="function">
    <text evidence="11">Part of the Sec protein translocase complex. Interacts with the SecYEG preprotein conducting channel. Has a central role in coupling the hydrolysis of ATP to the transfer of proteins into and across the cell membrane, serving as an ATP-driven molecular motor driving the stepwise translocation of polypeptide chains across the membrane.</text>
</comment>
<dbReference type="InterPro" id="IPR011130">
    <property type="entry name" value="SecA_preprotein_X-link_dom"/>
</dbReference>
<dbReference type="EC" id="7.4.2.8" evidence="11"/>
<dbReference type="PANTHER" id="PTHR30612">
    <property type="entry name" value="SECA INNER MEMBRANE COMPONENT OF SEC PROTEIN SECRETION SYSTEM"/>
    <property type="match status" value="1"/>
</dbReference>
<evidence type="ECO:0000259" key="14">
    <source>
        <dbReference type="PROSITE" id="PS51196"/>
    </source>
</evidence>
<dbReference type="Proteomes" id="UP001212123">
    <property type="component" value="Unassembled WGS sequence"/>
</dbReference>
<dbReference type="SUPFAM" id="SSF81886">
    <property type="entry name" value="Helical scaffold and wing domains of SecA"/>
    <property type="match status" value="1"/>
</dbReference>
<keyword evidence="7 11" id="KW-0653">Protein transport</keyword>
<protein>
    <recommendedName>
        <fullName evidence="11 12">Protein translocase subunit SecA</fullName>
        <ecNumber evidence="11">7.4.2.8</ecNumber>
    </recommendedName>
</protein>
<evidence type="ECO:0000256" key="12">
    <source>
        <dbReference type="RuleBase" id="RU003874"/>
    </source>
</evidence>
<comment type="caution">
    <text evidence="15">The sequence shown here is derived from an EMBL/GenBank/DDBJ whole genome shotgun (WGS) entry which is preliminary data.</text>
</comment>
<dbReference type="Gene3D" id="1.10.3060.10">
    <property type="entry name" value="Helical scaffold and wing domains of SecA"/>
    <property type="match status" value="1"/>
</dbReference>
<evidence type="ECO:0000313" key="16">
    <source>
        <dbReference type="Proteomes" id="UP001212123"/>
    </source>
</evidence>
<keyword evidence="5 11" id="KW-0547">Nucleotide-binding</keyword>
<dbReference type="HAMAP" id="MF_01382">
    <property type="entry name" value="SecA"/>
    <property type="match status" value="1"/>
</dbReference>
<dbReference type="SMART" id="SM00957">
    <property type="entry name" value="SecA_DEAD"/>
    <property type="match status" value="1"/>
</dbReference>
<dbReference type="InterPro" id="IPR044722">
    <property type="entry name" value="SecA_SF2_C"/>
</dbReference>
<dbReference type="SMART" id="SM00958">
    <property type="entry name" value="SecA_PP_bind"/>
    <property type="match status" value="1"/>
</dbReference>
<keyword evidence="11" id="KW-0963">Cytoplasm</keyword>
<evidence type="ECO:0000256" key="10">
    <source>
        <dbReference type="ARBA" id="ARBA00023136"/>
    </source>
</evidence>
<dbReference type="InterPro" id="IPR027417">
    <property type="entry name" value="P-loop_NTPase"/>
</dbReference>
<dbReference type="PROSITE" id="PS01312">
    <property type="entry name" value="SECA"/>
    <property type="match status" value="1"/>
</dbReference>
<keyword evidence="8 11" id="KW-1278">Translocase</keyword>
<dbReference type="Pfam" id="PF07517">
    <property type="entry name" value="SecA_DEAD"/>
    <property type="match status" value="1"/>
</dbReference>
<evidence type="ECO:0000256" key="3">
    <source>
        <dbReference type="ARBA" id="ARBA00022448"/>
    </source>
</evidence>
<dbReference type="PROSITE" id="PS51196">
    <property type="entry name" value="SECA_MOTOR_DEAD"/>
    <property type="match status" value="1"/>
</dbReference>
<keyword evidence="16" id="KW-1185">Reference proteome</keyword>
<dbReference type="Gene3D" id="3.40.50.300">
    <property type="entry name" value="P-loop containing nucleotide triphosphate hydrolases"/>
    <property type="match status" value="2"/>
</dbReference>
<dbReference type="CDD" id="cd17928">
    <property type="entry name" value="DEXDc_SecA"/>
    <property type="match status" value="1"/>
</dbReference>
<dbReference type="PROSITE" id="PS51192">
    <property type="entry name" value="HELICASE_ATP_BIND_1"/>
    <property type="match status" value="1"/>
</dbReference>
<dbReference type="InterPro" id="IPR000185">
    <property type="entry name" value="SecA"/>
</dbReference>
<comment type="catalytic activity">
    <reaction evidence="11">
        <text>ATP + H2O + cellular proteinSide 1 = ADP + phosphate + cellular proteinSide 2.</text>
        <dbReference type="EC" id="7.4.2.8"/>
    </reaction>
</comment>
<comment type="similarity">
    <text evidence="2 11 12">Belongs to the SecA family.</text>
</comment>
<dbReference type="RefSeq" id="WP_271805635.1">
    <property type="nucleotide sequence ID" value="NZ_JAQMTU010000074.1"/>
</dbReference>
<comment type="subunit">
    <text evidence="11">Monomer and homodimer. Part of the essential Sec protein translocation apparatus which comprises SecA, SecYEG and auxiliary proteins SecDF. Other proteins may also be involved.</text>
</comment>
<dbReference type="InterPro" id="IPR020937">
    <property type="entry name" value="SecA_CS"/>
</dbReference>
<evidence type="ECO:0000256" key="5">
    <source>
        <dbReference type="ARBA" id="ARBA00022741"/>
    </source>
</evidence>
<dbReference type="Pfam" id="PF01043">
    <property type="entry name" value="SecA_PP_bind"/>
    <property type="match status" value="1"/>
</dbReference>
<dbReference type="Pfam" id="PF21090">
    <property type="entry name" value="P-loop_SecA"/>
    <property type="match status" value="1"/>
</dbReference>
<keyword evidence="3 11" id="KW-0813">Transport</keyword>
<feature type="binding site" evidence="11">
    <location>
        <position position="491"/>
    </location>
    <ligand>
        <name>ATP</name>
        <dbReference type="ChEBI" id="CHEBI:30616"/>
    </ligand>
</feature>
<dbReference type="SUPFAM" id="SSF81767">
    <property type="entry name" value="Pre-protein crosslinking domain of SecA"/>
    <property type="match status" value="1"/>
</dbReference>
<organism evidence="15 16">
    <name type="scientific">Dolichospermum circinale CS-537/01</name>
    <dbReference type="NCBI Taxonomy" id="3021739"/>
    <lineage>
        <taxon>Bacteria</taxon>
        <taxon>Bacillati</taxon>
        <taxon>Cyanobacteriota</taxon>
        <taxon>Cyanophyceae</taxon>
        <taxon>Nostocales</taxon>
        <taxon>Aphanizomenonaceae</taxon>
        <taxon>Dolichospermum</taxon>
        <taxon>Dolichospermum circinale</taxon>
    </lineage>
</organism>
<gene>
    <name evidence="11 15" type="primary">secA</name>
    <name evidence="15" type="ORF">PN492_12310</name>
</gene>
<keyword evidence="4" id="KW-1003">Cell membrane</keyword>
<proteinExistence type="inferred from homology"/>
<dbReference type="InterPro" id="IPR014001">
    <property type="entry name" value="Helicase_ATP-bd"/>
</dbReference>
<dbReference type="PANTHER" id="PTHR30612:SF0">
    <property type="entry name" value="CHLOROPLAST PROTEIN-TRANSPORTING ATPASE"/>
    <property type="match status" value="1"/>
</dbReference>
<keyword evidence="10 11" id="KW-0472">Membrane</keyword>
<dbReference type="Pfam" id="PF07516">
    <property type="entry name" value="SecA_SW"/>
    <property type="match status" value="1"/>
</dbReference>
<evidence type="ECO:0000259" key="13">
    <source>
        <dbReference type="PROSITE" id="PS51192"/>
    </source>
</evidence>
<feature type="binding site" evidence="11">
    <location>
        <begin position="101"/>
        <end position="105"/>
    </location>
    <ligand>
        <name>ATP</name>
        <dbReference type="ChEBI" id="CHEBI:30616"/>
    </ligand>
</feature>
<name>A0ABT5A709_9CYAN</name>
<evidence type="ECO:0000256" key="1">
    <source>
        <dbReference type="ARBA" id="ARBA00004170"/>
    </source>
</evidence>
<dbReference type="PRINTS" id="PR00906">
    <property type="entry name" value="SECA"/>
</dbReference>
<accession>A0ABT5A709</accession>
<dbReference type="InterPro" id="IPR011116">
    <property type="entry name" value="SecA_Wing/Scaffold"/>
</dbReference>
<dbReference type="InterPro" id="IPR036266">
    <property type="entry name" value="SecA_Wing/Scaffold_sf"/>
</dbReference>
<evidence type="ECO:0000256" key="6">
    <source>
        <dbReference type="ARBA" id="ARBA00022840"/>
    </source>
</evidence>
<evidence type="ECO:0000313" key="15">
    <source>
        <dbReference type="EMBL" id="MDB9487320.1"/>
    </source>
</evidence>
<evidence type="ECO:0000256" key="11">
    <source>
        <dbReference type="HAMAP-Rule" id="MF_01382"/>
    </source>
</evidence>
<dbReference type="Gene3D" id="3.90.1440.10">
    <property type="entry name" value="SecA, preprotein cross-linking domain"/>
    <property type="match status" value="1"/>
</dbReference>
<evidence type="ECO:0000256" key="9">
    <source>
        <dbReference type="ARBA" id="ARBA00023010"/>
    </source>
</evidence>
<evidence type="ECO:0000256" key="4">
    <source>
        <dbReference type="ARBA" id="ARBA00022475"/>
    </source>
</evidence>
<feature type="domain" description="Helicase ATP-binding" evidence="13">
    <location>
        <begin position="85"/>
        <end position="243"/>
    </location>
</feature>
<dbReference type="InterPro" id="IPR036670">
    <property type="entry name" value="SecA_X-link_sf"/>
</dbReference>
<evidence type="ECO:0000256" key="8">
    <source>
        <dbReference type="ARBA" id="ARBA00022967"/>
    </source>
</evidence>
<sequence>MLKLLLGDPNARKLKKYQPDITEINLLEEDIKPLSDEQLRAKTVEFKQRLSKGETLDDILPEAFAVVRESGRRVLGLRHFDVQLQGGIILHNGQIAEMKTGEGKTLVATLPSYLNALTGKGAHVITVNDYLARRDAEWMGQVHRFLGLSVGLIQSTMTPSERKKNYDCDITYVTNSEIGFDYLRDNMATSMSEVVQRPFNFCVIDEVDSILVDEARTPLIISGQVERPTEKYLQAAEISFTLKKDEHYEVNEKDRNVLLTDEGFAEAENQLGVTDLFDPEDPWAHFIFNAIKAKELFLQDVNYIVRNDEVVIVDEFTGRVLPGRRWSDGLHQAIEAKERVEIQPETQTLATITYQNLFLLYPKLGGMTGTAKTEEVEFEKIYKREVTIIPTNQPRRREDLSDMVFKTESGKWRAIAKECAEMHENGRPVLVGTTSVEKSELLSRLLKEMEIPHELLNARPENVEREAEIIAQAGRSGAVTIATNMAGRGTDIILGGNSEYMARLKLREYFMPRIVTPEDDDSFGIQRASGLPIGGSGGGQGFVPGKKVKTWRASPEIFPTQLTKETEQLLKAAVEAAVKAYGERSLPELEAEDKVAVAAEKAPTDDVVIQKLRAAYQEIKREYEEFTSREHDQVVARGGLHVIGTERHESRRIDNQLRGRAGRQGDPGTTRFFLSLEDNLLRIFGGDRVAGLMNAFQVEEDMPIESGMLTRSLEGAQKKVETYYYDIRKQVFEYDEVMNNQRRAIYAERRRVLEGEDLKEQVIKYAHQTMDDIVDYYINPDLPSEEWELEKLVSKVKEFVYLLADMQSSQLEDMGILEIKAFLHEQARIAYDLKEAQIDQIQPGLMRQGERFFILQRIDTLWREHLQQMDALRESVGLRGYGQKDPLIEYKSEGYELFLDMMVNIRRDVVYSLFMFQPQAQPTVQAW</sequence>
<reference evidence="15 16" key="1">
    <citation type="submission" date="2023-01" db="EMBL/GenBank/DDBJ databases">
        <title>Genomes from the Australian National Cyanobacteria Reference Collection.</title>
        <authorList>
            <person name="Willis A."/>
            <person name="Lee E.M.F."/>
        </authorList>
    </citation>
    <scope>NUCLEOTIDE SEQUENCE [LARGE SCALE GENOMIC DNA]</scope>
    <source>
        <strain evidence="15 16">CS-537/01</strain>
    </source>
</reference>
<evidence type="ECO:0000256" key="7">
    <source>
        <dbReference type="ARBA" id="ARBA00022927"/>
    </source>
</evidence>
<dbReference type="EMBL" id="JAQMTU010000074">
    <property type="protein sequence ID" value="MDB9487320.1"/>
    <property type="molecule type" value="Genomic_DNA"/>
</dbReference>
<feature type="binding site" evidence="11">
    <location>
        <position position="83"/>
    </location>
    <ligand>
        <name>ATP</name>
        <dbReference type="ChEBI" id="CHEBI:30616"/>
    </ligand>
</feature>
<evidence type="ECO:0000256" key="2">
    <source>
        <dbReference type="ARBA" id="ARBA00007650"/>
    </source>
</evidence>
<dbReference type="CDD" id="cd18803">
    <property type="entry name" value="SF2_C_secA"/>
    <property type="match status" value="1"/>
</dbReference>
<dbReference type="NCBIfam" id="TIGR00963">
    <property type="entry name" value="secA"/>
    <property type="match status" value="1"/>
</dbReference>
<keyword evidence="11" id="KW-0793">Thylakoid</keyword>
<dbReference type="InterPro" id="IPR011115">
    <property type="entry name" value="SecA_DEAD"/>
</dbReference>
<keyword evidence="9 11" id="KW-0811">Translocation</keyword>
<comment type="function">
    <text evidence="11">Probably participates in protein translocation into and across both the cytoplasmic and thylakoid membranes in cyanobacterial cells.</text>
</comment>
<keyword evidence="6 11" id="KW-0067">ATP-binding</keyword>
<dbReference type="InterPro" id="IPR014018">
    <property type="entry name" value="SecA_motor_DEAD"/>
</dbReference>
<dbReference type="SUPFAM" id="SSF52540">
    <property type="entry name" value="P-loop containing nucleoside triphosphate hydrolases"/>
    <property type="match status" value="2"/>
</dbReference>
<comment type="subcellular location">
    <subcellularLocation>
        <location evidence="11">Cell inner membrane</location>
        <topology evidence="11">Peripheral membrane protein</topology>
        <orientation evidence="11">Cytoplasmic side</orientation>
    </subcellularLocation>
    <subcellularLocation>
        <location evidence="11">Cellular thylakoid membrane</location>
        <topology evidence="11">Peripheral membrane protein</topology>
        <orientation evidence="11">Cytoplasmic side</orientation>
    </subcellularLocation>
    <subcellularLocation>
        <location evidence="11">Cytoplasm</location>
    </subcellularLocation>
    <subcellularLocation>
        <location evidence="1">Membrane</location>
        <topology evidence="1">Peripheral membrane protein</topology>
    </subcellularLocation>
</comment>
<feature type="domain" description="SecA family profile" evidence="14">
    <location>
        <begin position="1"/>
        <end position="705"/>
    </location>
</feature>